<organism evidence="2 3">
    <name type="scientific">Emiliania huxleyi (strain CCMP1516)</name>
    <dbReference type="NCBI Taxonomy" id="280463"/>
    <lineage>
        <taxon>Eukaryota</taxon>
        <taxon>Haptista</taxon>
        <taxon>Haptophyta</taxon>
        <taxon>Prymnesiophyceae</taxon>
        <taxon>Isochrysidales</taxon>
        <taxon>Noelaerhabdaceae</taxon>
        <taxon>Emiliania</taxon>
    </lineage>
</organism>
<protein>
    <recommendedName>
        <fullName evidence="4">Arylamine N-acetyltransferase</fullName>
    </recommendedName>
</protein>
<dbReference type="KEGG" id="ehx:EMIHUDRAFT_78384"/>
<evidence type="ECO:0000313" key="3">
    <source>
        <dbReference type="Proteomes" id="UP000013827"/>
    </source>
</evidence>
<dbReference type="PANTHER" id="PTHR11786:SF0">
    <property type="entry name" value="ARYLAMINE N-ACETYLTRANSFERASE 4-RELATED"/>
    <property type="match status" value="1"/>
</dbReference>
<dbReference type="HOGENOM" id="CLU_1681207_0_0_1"/>
<dbReference type="InterPro" id="IPR038765">
    <property type="entry name" value="Papain-like_cys_pep_sf"/>
</dbReference>
<dbReference type="Gene3D" id="3.30.2140.20">
    <property type="match status" value="1"/>
</dbReference>
<evidence type="ECO:0000256" key="1">
    <source>
        <dbReference type="ARBA" id="ARBA00006547"/>
    </source>
</evidence>
<evidence type="ECO:0000313" key="2">
    <source>
        <dbReference type="EnsemblProtists" id="EOD23251"/>
    </source>
</evidence>
<reference evidence="3" key="1">
    <citation type="journal article" date="2013" name="Nature">
        <title>Pan genome of the phytoplankton Emiliania underpins its global distribution.</title>
        <authorList>
            <person name="Read B.A."/>
            <person name="Kegel J."/>
            <person name="Klute M.J."/>
            <person name="Kuo A."/>
            <person name="Lefebvre S.C."/>
            <person name="Maumus F."/>
            <person name="Mayer C."/>
            <person name="Miller J."/>
            <person name="Monier A."/>
            <person name="Salamov A."/>
            <person name="Young J."/>
            <person name="Aguilar M."/>
            <person name="Claverie J.M."/>
            <person name="Frickenhaus S."/>
            <person name="Gonzalez K."/>
            <person name="Herman E.K."/>
            <person name="Lin Y.C."/>
            <person name="Napier J."/>
            <person name="Ogata H."/>
            <person name="Sarno A.F."/>
            <person name="Shmutz J."/>
            <person name="Schroeder D."/>
            <person name="de Vargas C."/>
            <person name="Verret F."/>
            <person name="von Dassow P."/>
            <person name="Valentin K."/>
            <person name="Van de Peer Y."/>
            <person name="Wheeler G."/>
            <person name="Dacks J.B."/>
            <person name="Delwiche C.F."/>
            <person name="Dyhrman S.T."/>
            <person name="Glockner G."/>
            <person name="John U."/>
            <person name="Richards T."/>
            <person name="Worden A.Z."/>
            <person name="Zhang X."/>
            <person name="Grigoriev I.V."/>
            <person name="Allen A.E."/>
            <person name="Bidle K."/>
            <person name="Borodovsky M."/>
            <person name="Bowler C."/>
            <person name="Brownlee C."/>
            <person name="Cock J.M."/>
            <person name="Elias M."/>
            <person name="Gladyshev V.N."/>
            <person name="Groth M."/>
            <person name="Guda C."/>
            <person name="Hadaegh A."/>
            <person name="Iglesias-Rodriguez M.D."/>
            <person name="Jenkins J."/>
            <person name="Jones B.M."/>
            <person name="Lawson T."/>
            <person name="Leese F."/>
            <person name="Lindquist E."/>
            <person name="Lobanov A."/>
            <person name="Lomsadze A."/>
            <person name="Malik S.B."/>
            <person name="Marsh M.E."/>
            <person name="Mackinder L."/>
            <person name="Mock T."/>
            <person name="Mueller-Roeber B."/>
            <person name="Pagarete A."/>
            <person name="Parker M."/>
            <person name="Probert I."/>
            <person name="Quesneville H."/>
            <person name="Raines C."/>
            <person name="Rensing S.A."/>
            <person name="Riano-Pachon D.M."/>
            <person name="Richier S."/>
            <person name="Rokitta S."/>
            <person name="Shiraiwa Y."/>
            <person name="Soanes D.M."/>
            <person name="van der Giezen M."/>
            <person name="Wahlund T.M."/>
            <person name="Williams B."/>
            <person name="Wilson W."/>
            <person name="Wolfe G."/>
            <person name="Wurch L.L."/>
        </authorList>
    </citation>
    <scope>NUCLEOTIDE SEQUENCE</scope>
</reference>
<keyword evidence="3" id="KW-1185">Reference proteome</keyword>
<reference evidence="2" key="2">
    <citation type="submission" date="2024-10" db="UniProtKB">
        <authorList>
            <consortium name="EnsemblProtists"/>
        </authorList>
    </citation>
    <scope>IDENTIFICATION</scope>
</reference>
<accession>A0A0D3JIB6</accession>
<dbReference type="GeneID" id="17268798"/>
<dbReference type="STRING" id="2903.R1EJU7"/>
<sequence length="157" mass="17214">MSDFFDIDSYLNRIGLPAPTDEQRYQDGLILLRDIMAAHSRTIPFENLDIVLKRNLPVSLESMELEAKMVAGGRGGYCFENNLLLCFALRALGFGVTPMLARVRWNKPPGDPQPLGHLVLLVTLPQWPVSAATPFSGQLSVAGTPYLADVGFAGGRR</sequence>
<dbReference type="eggNOG" id="ENOG502S4M7">
    <property type="taxonomic scope" value="Eukaryota"/>
</dbReference>
<comment type="similarity">
    <text evidence="1">Belongs to the arylamine N-acetyltransferase family.</text>
</comment>
<name>A0A0D3JIB6_EMIH1</name>
<dbReference type="RefSeq" id="XP_005775680.1">
    <property type="nucleotide sequence ID" value="XM_005775623.1"/>
</dbReference>
<dbReference type="Pfam" id="PF00797">
    <property type="entry name" value="Acetyltransf_2"/>
    <property type="match status" value="1"/>
</dbReference>
<evidence type="ECO:0008006" key="4">
    <source>
        <dbReference type="Google" id="ProtNLM"/>
    </source>
</evidence>
<dbReference type="InterPro" id="IPR001447">
    <property type="entry name" value="Arylamine_N-AcTrfase"/>
</dbReference>
<proteinExistence type="inferred from homology"/>
<dbReference type="AlphaFoldDB" id="A0A0D3JIB6"/>
<dbReference type="GO" id="GO:0016407">
    <property type="term" value="F:acetyltransferase activity"/>
    <property type="evidence" value="ECO:0007669"/>
    <property type="project" value="InterPro"/>
</dbReference>
<dbReference type="OMA" id="FYHNTDA"/>
<dbReference type="EnsemblProtists" id="EOD23251">
    <property type="protein sequence ID" value="EOD23251"/>
    <property type="gene ID" value="EMIHUDRAFT_78384"/>
</dbReference>
<dbReference type="PaxDb" id="2903-EOD23251"/>
<dbReference type="SUPFAM" id="SSF54001">
    <property type="entry name" value="Cysteine proteinases"/>
    <property type="match status" value="1"/>
</dbReference>
<dbReference type="PANTHER" id="PTHR11786">
    <property type="entry name" value="N-HYDROXYARYLAMINE O-ACETYLTRANSFERASE"/>
    <property type="match status" value="1"/>
</dbReference>
<dbReference type="InterPro" id="IPR053710">
    <property type="entry name" value="Arylamine_NAT_domain_sf"/>
</dbReference>
<dbReference type="Proteomes" id="UP000013827">
    <property type="component" value="Unassembled WGS sequence"/>
</dbReference>